<evidence type="ECO:0000256" key="2">
    <source>
        <dbReference type="ARBA" id="ARBA00022527"/>
    </source>
</evidence>
<evidence type="ECO:0000256" key="1">
    <source>
        <dbReference type="ARBA" id="ARBA00004479"/>
    </source>
</evidence>
<comment type="caution">
    <text evidence="17">The sequence shown here is derived from an EMBL/GenBank/DDBJ whole genome shotgun (WGS) entry which is preliminary data.</text>
</comment>
<keyword evidence="11" id="KW-0325">Glycoprotein</keyword>
<dbReference type="FunFam" id="1.10.510.10:FF:000537">
    <property type="entry name" value="Putative receptor-like protein kinase"/>
    <property type="match status" value="1"/>
</dbReference>
<feature type="transmembrane region" description="Helical" evidence="15">
    <location>
        <begin position="55"/>
        <end position="79"/>
    </location>
</feature>
<reference evidence="17 18" key="1">
    <citation type="journal article" date="2018" name="PLoS Genet.">
        <title>Population sequencing reveals clonal diversity and ancestral inbreeding in the grapevine cultivar Chardonnay.</title>
        <authorList>
            <person name="Roach M.J."/>
            <person name="Johnson D.L."/>
            <person name="Bohlmann J."/>
            <person name="van Vuuren H.J."/>
            <person name="Jones S.J."/>
            <person name="Pretorius I.S."/>
            <person name="Schmidt S.A."/>
            <person name="Borneman A.R."/>
        </authorList>
    </citation>
    <scope>NUCLEOTIDE SEQUENCE [LARGE SCALE GENOMIC DNA]</scope>
    <source>
        <strain evidence="18">cv. Chardonnay</strain>
        <tissue evidence="17">Leaf</tissue>
    </source>
</reference>
<dbReference type="PROSITE" id="PS00107">
    <property type="entry name" value="PROTEIN_KINASE_ATP"/>
    <property type="match status" value="1"/>
</dbReference>
<evidence type="ECO:0000259" key="16">
    <source>
        <dbReference type="PROSITE" id="PS50011"/>
    </source>
</evidence>
<dbReference type="Gene3D" id="1.10.510.10">
    <property type="entry name" value="Transferase(Phosphotransferase) domain 1"/>
    <property type="match status" value="1"/>
</dbReference>
<feature type="domain" description="Protein kinase" evidence="16">
    <location>
        <begin position="161"/>
        <end position="447"/>
    </location>
</feature>
<dbReference type="GO" id="GO:0005524">
    <property type="term" value="F:ATP binding"/>
    <property type="evidence" value="ECO:0007669"/>
    <property type="project" value="UniProtKB-UniRule"/>
</dbReference>
<dbReference type="Proteomes" id="UP000288805">
    <property type="component" value="Unassembled WGS sequence"/>
</dbReference>
<dbReference type="PROSITE" id="PS50011">
    <property type="entry name" value="PROTEIN_KINASE_DOM"/>
    <property type="match status" value="1"/>
</dbReference>
<keyword evidence="9 15" id="KW-1133">Transmembrane helix</keyword>
<evidence type="ECO:0000256" key="13">
    <source>
        <dbReference type="RuleBase" id="RU000304"/>
    </source>
</evidence>
<gene>
    <name evidence="17" type="primary">LRK10_83</name>
    <name evidence="17" type="ORF">CK203_024481</name>
</gene>
<dbReference type="GO" id="GO:0004674">
    <property type="term" value="F:protein serine/threonine kinase activity"/>
    <property type="evidence" value="ECO:0007669"/>
    <property type="project" value="UniProtKB-KW"/>
</dbReference>
<accession>A0A438IYI9</accession>
<protein>
    <submittedName>
        <fullName evidence="17">Rust resistance kinase Lr10</fullName>
    </submittedName>
</protein>
<dbReference type="GO" id="GO:0016020">
    <property type="term" value="C:membrane"/>
    <property type="evidence" value="ECO:0007669"/>
    <property type="project" value="UniProtKB-SubCell"/>
</dbReference>
<evidence type="ECO:0000256" key="9">
    <source>
        <dbReference type="ARBA" id="ARBA00022989"/>
    </source>
</evidence>
<keyword evidence="6 12" id="KW-0547">Nucleotide-binding</keyword>
<feature type="compositionally biased region" description="Basic and acidic residues" evidence="14">
    <location>
        <begin position="108"/>
        <end position="117"/>
    </location>
</feature>
<keyword evidence="10 15" id="KW-0472">Membrane</keyword>
<evidence type="ECO:0000256" key="5">
    <source>
        <dbReference type="ARBA" id="ARBA00022729"/>
    </source>
</evidence>
<evidence type="ECO:0000256" key="3">
    <source>
        <dbReference type="ARBA" id="ARBA00022679"/>
    </source>
</evidence>
<name>A0A438IYI9_VITVI</name>
<organism evidence="17 18">
    <name type="scientific">Vitis vinifera</name>
    <name type="common">Grape</name>
    <dbReference type="NCBI Taxonomy" id="29760"/>
    <lineage>
        <taxon>Eukaryota</taxon>
        <taxon>Viridiplantae</taxon>
        <taxon>Streptophyta</taxon>
        <taxon>Embryophyta</taxon>
        <taxon>Tracheophyta</taxon>
        <taxon>Spermatophyta</taxon>
        <taxon>Magnoliopsida</taxon>
        <taxon>eudicotyledons</taxon>
        <taxon>Gunneridae</taxon>
        <taxon>Pentapetalae</taxon>
        <taxon>rosids</taxon>
        <taxon>Vitales</taxon>
        <taxon>Vitaceae</taxon>
        <taxon>Viteae</taxon>
        <taxon>Vitis</taxon>
    </lineage>
</organism>
<keyword evidence="7 17" id="KW-0418">Kinase</keyword>
<dbReference type="InterPro" id="IPR011009">
    <property type="entry name" value="Kinase-like_dom_sf"/>
</dbReference>
<dbReference type="SUPFAM" id="SSF56112">
    <property type="entry name" value="Protein kinase-like (PK-like)"/>
    <property type="match status" value="1"/>
</dbReference>
<dbReference type="InterPro" id="IPR017441">
    <property type="entry name" value="Protein_kinase_ATP_BS"/>
</dbReference>
<evidence type="ECO:0000256" key="15">
    <source>
        <dbReference type="SAM" id="Phobius"/>
    </source>
</evidence>
<evidence type="ECO:0000256" key="6">
    <source>
        <dbReference type="ARBA" id="ARBA00022741"/>
    </source>
</evidence>
<feature type="region of interest" description="Disordered" evidence="14">
    <location>
        <begin position="100"/>
        <end position="119"/>
    </location>
</feature>
<dbReference type="Gene3D" id="3.30.200.20">
    <property type="entry name" value="Phosphorylase Kinase, domain 1"/>
    <property type="match status" value="1"/>
</dbReference>
<evidence type="ECO:0000256" key="7">
    <source>
        <dbReference type="ARBA" id="ARBA00022777"/>
    </source>
</evidence>
<evidence type="ECO:0000256" key="4">
    <source>
        <dbReference type="ARBA" id="ARBA00022692"/>
    </source>
</evidence>
<dbReference type="Pfam" id="PF00069">
    <property type="entry name" value="Pkinase"/>
    <property type="match status" value="1"/>
</dbReference>
<evidence type="ECO:0000313" key="18">
    <source>
        <dbReference type="Proteomes" id="UP000288805"/>
    </source>
</evidence>
<evidence type="ECO:0000256" key="12">
    <source>
        <dbReference type="PROSITE-ProRule" id="PRU10141"/>
    </source>
</evidence>
<comment type="subcellular location">
    <subcellularLocation>
        <location evidence="1">Membrane</location>
        <topology evidence="1">Single-pass type I membrane protein</topology>
    </subcellularLocation>
</comment>
<dbReference type="SMART" id="SM00220">
    <property type="entry name" value="S_TKc"/>
    <property type="match status" value="1"/>
</dbReference>
<dbReference type="InterPro" id="IPR008271">
    <property type="entry name" value="Ser/Thr_kinase_AS"/>
</dbReference>
<keyword evidence="8 12" id="KW-0067">ATP-binding</keyword>
<sequence>MTRSFKTADEIWFFSPSSLSSDEVANAFNSIQQSGNPSEDVFNSFQKSVDSTFKWTVVASIFSSVVVVVAVVAVVLALIDCLKKTGTAIPKFARISSKDDDEPFNKTSMEDTQKVEDPVPSGYPIISDSQLKTGTMEIFLSEMEREKPTRFSPQQLARFTSDFSMVLGSGGFGVVYKGEFPNGLPVAVKVINSNSEKKVAEQFMAEVASIGRTYHINLVRLYGFCFDPTMRALVYEYVENGSLDRFLFGENKATNDQWGKLEEIAVGTAKGIAYLHEECRQRIIHYDIKPANVLLDAVLSPKLADFGLARLCNRDSTQVPVTGFRGTPGYAAPELWKPYPVTCKCDVYSFGMLLFEMVGRRRNHDASLSETRQWLPRWTWEMFEKNELPEMLSLCGIKETSIEKAGRMCMVAMWCVQYLPEARPTMGKVVKMLEGETEIPPPPYPFQRSMPNMVSSSGCSEDTDPSESTRETSEPSDATPGEGVLEIEILS</sequence>
<dbReference type="EMBL" id="QGNW01000074">
    <property type="protein sequence ID" value="RVX01747.1"/>
    <property type="molecule type" value="Genomic_DNA"/>
</dbReference>
<evidence type="ECO:0000256" key="8">
    <source>
        <dbReference type="ARBA" id="ARBA00022840"/>
    </source>
</evidence>
<dbReference type="PANTHER" id="PTHR27009">
    <property type="entry name" value="RUST RESISTANCE KINASE LR10-RELATED"/>
    <property type="match status" value="1"/>
</dbReference>
<evidence type="ECO:0000313" key="17">
    <source>
        <dbReference type="EMBL" id="RVX01747.1"/>
    </source>
</evidence>
<dbReference type="AlphaFoldDB" id="A0A438IYI9"/>
<proteinExistence type="inferred from homology"/>
<feature type="compositionally biased region" description="Polar residues" evidence="14">
    <location>
        <begin position="449"/>
        <end position="459"/>
    </location>
</feature>
<keyword evidence="5" id="KW-0732">Signal</keyword>
<keyword evidence="4 15" id="KW-0812">Transmembrane</keyword>
<evidence type="ECO:0000256" key="11">
    <source>
        <dbReference type="ARBA" id="ARBA00023180"/>
    </source>
</evidence>
<evidence type="ECO:0000256" key="10">
    <source>
        <dbReference type="ARBA" id="ARBA00023136"/>
    </source>
</evidence>
<evidence type="ECO:0000256" key="14">
    <source>
        <dbReference type="SAM" id="MobiDB-lite"/>
    </source>
</evidence>
<feature type="binding site" evidence="12">
    <location>
        <position position="189"/>
    </location>
    <ligand>
        <name>ATP</name>
        <dbReference type="ChEBI" id="CHEBI:30616"/>
    </ligand>
</feature>
<keyword evidence="2 13" id="KW-0723">Serine/threonine-protein kinase</keyword>
<comment type="similarity">
    <text evidence="13">Belongs to the protein kinase superfamily.</text>
</comment>
<feature type="region of interest" description="Disordered" evidence="14">
    <location>
        <begin position="440"/>
        <end position="491"/>
    </location>
</feature>
<dbReference type="InterPro" id="IPR045874">
    <property type="entry name" value="LRK10/LRL21-25-like"/>
</dbReference>
<keyword evidence="3" id="KW-0808">Transferase</keyword>
<dbReference type="InterPro" id="IPR000719">
    <property type="entry name" value="Prot_kinase_dom"/>
</dbReference>
<dbReference type="PROSITE" id="PS00108">
    <property type="entry name" value="PROTEIN_KINASE_ST"/>
    <property type="match status" value="1"/>
</dbReference>